<reference evidence="7 8" key="1">
    <citation type="submission" date="2019-09" db="EMBL/GenBank/DDBJ databases">
        <title>Flavobacterium sp. nov., isolated from glacier ice.</title>
        <authorList>
            <person name="Liu Q."/>
        </authorList>
    </citation>
    <scope>NUCLEOTIDE SEQUENCE [LARGE SCALE GENOMIC DNA]</scope>
    <source>
        <strain evidence="7 8">NBRC 112527</strain>
    </source>
</reference>
<dbReference type="EMBL" id="WAEM01000001">
    <property type="protein sequence ID" value="KAB1157514.1"/>
    <property type="molecule type" value="Genomic_DNA"/>
</dbReference>
<feature type="region of interest" description="Disordered" evidence="5">
    <location>
        <begin position="1439"/>
        <end position="1480"/>
    </location>
</feature>
<evidence type="ECO:0000256" key="1">
    <source>
        <dbReference type="ARBA" id="ARBA00004167"/>
    </source>
</evidence>
<dbReference type="GO" id="GO:0005886">
    <property type="term" value="C:plasma membrane"/>
    <property type="evidence" value="ECO:0007669"/>
    <property type="project" value="InterPro"/>
</dbReference>
<evidence type="ECO:0000313" key="8">
    <source>
        <dbReference type="Proteomes" id="UP000490922"/>
    </source>
</evidence>
<accession>A0A7J5AIW1</accession>
<keyword evidence="4" id="KW-0472">Membrane</keyword>
<keyword evidence="2" id="KW-0812">Transmembrane</keyword>
<evidence type="ECO:0000313" key="7">
    <source>
        <dbReference type="EMBL" id="KAB1157514.1"/>
    </source>
</evidence>
<comment type="subcellular location">
    <subcellularLocation>
        <location evidence="1">Membrane</location>
        <topology evidence="1">Single-pass membrane protein</topology>
    </subcellularLocation>
</comment>
<keyword evidence="8" id="KW-1185">Reference proteome</keyword>
<feature type="domain" description="Translocation and assembly module TamB C-terminal" evidence="6">
    <location>
        <begin position="998"/>
        <end position="1417"/>
    </location>
</feature>
<comment type="caution">
    <text evidence="7">The sequence shown here is derived from an EMBL/GenBank/DDBJ whole genome shotgun (WGS) entry which is preliminary data.</text>
</comment>
<organism evidence="7 8">
    <name type="scientific">Flavobacterium luteum</name>
    <dbReference type="NCBI Taxonomy" id="2026654"/>
    <lineage>
        <taxon>Bacteria</taxon>
        <taxon>Pseudomonadati</taxon>
        <taxon>Bacteroidota</taxon>
        <taxon>Flavobacteriia</taxon>
        <taxon>Flavobacteriales</taxon>
        <taxon>Flavobacteriaceae</taxon>
        <taxon>Flavobacterium</taxon>
    </lineage>
</organism>
<dbReference type="RefSeq" id="WP_151105707.1">
    <property type="nucleotide sequence ID" value="NZ_WAEM01000001.1"/>
</dbReference>
<dbReference type="Pfam" id="PF04357">
    <property type="entry name" value="TamB"/>
    <property type="match status" value="1"/>
</dbReference>
<evidence type="ECO:0000256" key="3">
    <source>
        <dbReference type="ARBA" id="ARBA00022989"/>
    </source>
</evidence>
<dbReference type="Proteomes" id="UP000490922">
    <property type="component" value="Unassembled WGS sequence"/>
</dbReference>
<evidence type="ECO:0000256" key="4">
    <source>
        <dbReference type="ARBA" id="ARBA00023136"/>
    </source>
</evidence>
<gene>
    <name evidence="7" type="ORF">F6464_00060</name>
</gene>
<sequence>MLGLGIALTLPFVQTKIAQYATAEINKSYKTNINIEQISITVFGGVKLKRILIFDHHKDTLIYAKRINTNVLDFKKLTSGDLHFGDIRLDVLTLNMKTYKGEHETNLDKFIASFDSGKPSKKKFLLTANNAYITNSRFILIDENRKIPKDVDFTKLNANMSSFKIHGPNVSTTIEKMSFQDHRGLFVKNLSSQFSYTKTHILLDNLDVTTTHSLLKGNVRLNYIREDFHDFNNKVHFLIDVDQASLSTNDIHYFYNEIGKDQFFTFKALLKGTLNDIVAKNLNLIDGKKSQIIGNVNFKNLFGKNGQRFYMKGSFDKVSSNYDNLVALLPNILGKKLPSSLKKIGQFNFIGKSEITTTYIKADFYMTTALGNIQSKLMMNNINNIDNATYTGNIILEQFNIGAFLNKKDLGKVSLNLDVDGKGFKQKYLNTTFSGDIYKLQYKDYDYSKIIVDGNFKDPIFKGKVFINDPNLFMDFDGLVNLGKKDIGYNFHTKIDYANLKNLKLVTKDTISVFKGDIRMNVSGNSLDNLVGDIYINETSYQNNKDTYYFDDFTINSSFDSDLLRTITINSPDIIEGKVVGKFKVNQLQKMLENSFGSLYANYNPNKIIKGQFLKFDFAIYNKIIEVFYPGINIGKNTVFKGNINSDNDEFKLNFNSPEIDAYSNSFHNLAIKIDNKNPLYNTYIQLDSIKTKYYKVNDFSLINVTTKDTLFLRSEFKGGNASQDYYNLNLYHTINKEGKSVVGIKKSELKFKDYLWFLNENEDLKNKIVFDKALKNFSIENVVMSHENQKIELMGELKDLAYKDLKLDFQNVEINKILPTVEKFKLDGSLNGSVSLKQINTIYQPTSSIQIDNFSINNIALGSLNLDIEGDESFKKFNLNSVLENENVESFSANGEIEIVNNTTSLDLDLNLESFNLGILSPLGGEVISNIRGFASGKSNIRGEINDLDINGRLFVKKAGLKIPYLNADYNIEDNAVVDVTESKFLFRNAILKDSKFNTEGKLNGSIGHKNFSDWKLDLNINSNRFLALDTKDSEDAAYFGTAFIDGYATIKGPTNALFIKVNAKSEKGTSMKIPINDKEVIGSNSNFHFKTFDEKYNLNTDKKVIVRNYQGLELEFDFDINPNAEVEVILDRNSGHGMKGKGFGSLLFKINTLGKFNMWGDFQAFEGTYNFKYGGLINKKFDIKKGGTVVWEGDPMKAILNLDAIYKTTANPSVLLDNTTFNRKVDLEVVIGLKGNLSNPDPDFNINFPSLSPILRSQIQTKLDDRDFRQKQALILLSTGGFLAVDGIDQSSITNNLYEKFGDVFGNIFKDNESKISVGVNIVSANRNPGAQTDGRVGVTVSTKINERISINGKLGVPVGGINESAIVGDIEIQYRVNEDGTLNLRGFNRENDINLIGQSIGYTQGIGISYEVDFDTFKELLHKIFKNQTIEKVTPTKTPTNIEDSNLLPDDINPKGNNKNEPVLPKTNSDAIPTKEE</sequence>
<name>A0A7J5AIW1_9FLAO</name>
<dbReference type="InterPro" id="IPR007452">
    <property type="entry name" value="TamB_C"/>
</dbReference>
<proteinExistence type="predicted"/>
<protein>
    <submittedName>
        <fullName evidence="7">Translocation/assembly module TamB</fullName>
    </submittedName>
</protein>
<evidence type="ECO:0000256" key="2">
    <source>
        <dbReference type="ARBA" id="ARBA00022692"/>
    </source>
</evidence>
<keyword evidence="3" id="KW-1133">Transmembrane helix</keyword>
<dbReference type="OrthoDB" id="680700at2"/>
<evidence type="ECO:0000256" key="5">
    <source>
        <dbReference type="SAM" id="MobiDB-lite"/>
    </source>
</evidence>
<feature type="compositionally biased region" description="Polar residues" evidence="5">
    <location>
        <begin position="1458"/>
        <end position="1474"/>
    </location>
</feature>
<evidence type="ECO:0000259" key="6">
    <source>
        <dbReference type="Pfam" id="PF04357"/>
    </source>
</evidence>
<dbReference type="GO" id="GO:0009306">
    <property type="term" value="P:protein secretion"/>
    <property type="evidence" value="ECO:0007669"/>
    <property type="project" value="InterPro"/>
</dbReference>